<sequence length="118" mass="13246">MSHSHRPTKGRHCAAEFEDTGGKPKQFWPLVDNRLAEVRKPNLLRADIQRYLTKSGAVEQQAYTNAKLRPIQVAMGSAVMGFVADNGVSEVAEEAEVQWHGRRSNWAAFGCKTIYVFK</sequence>
<dbReference type="Proteomes" id="UP000230002">
    <property type="component" value="Unassembled WGS sequence"/>
</dbReference>
<dbReference type="AlphaFoldDB" id="A0A2G8SW42"/>
<evidence type="ECO:0000313" key="1">
    <source>
        <dbReference type="EMBL" id="PIL37738.1"/>
    </source>
</evidence>
<proteinExistence type="predicted"/>
<comment type="caution">
    <text evidence="1">The sequence shown here is derived from an EMBL/GenBank/DDBJ whole genome shotgun (WGS) entry which is preliminary data.</text>
</comment>
<accession>A0A2G8SW42</accession>
<dbReference type="EMBL" id="AYKW01000001">
    <property type="protein sequence ID" value="PIL37738.1"/>
    <property type="molecule type" value="Genomic_DNA"/>
</dbReference>
<protein>
    <submittedName>
        <fullName evidence="1">Uncharacterized protein</fullName>
    </submittedName>
</protein>
<keyword evidence="2" id="KW-1185">Reference proteome</keyword>
<reference evidence="1 2" key="1">
    <citation type="journal article" date="2015" name="Sci. Rep.">
        <title>Chromosome-level genome map provides insights into diverse defense mechanisms in the medicinal fungus Ganoderma sinense.</title>
        <authorList>
            <person name="Zhu Y."/>
            <person name="Xu J."/>
            <person name="Sun C."/>
            <person name="Zhou S."/>
            <person name="Xu H."/>
            <person name="Nelson D.R."/>
            <person name="Qian J."/>
            <person name="Song J."/>
            <person name="Luo H."/>
            <person name="Xiang L."/>
            <person name="Li Y."/>
            <person name="Xu Z."/>
            <person name="Ji A."/>
            <person name="Wang L."/>
            <person name="Lu S."/>
            <person name="Hayward A."/>
            <person name="Sun W."/>
            <person name="Li X."/>
            <person name="Schwartz D.C."/>
            <person name="Wang Y."/>
            <person name="Chen S."/>
        </authorList>
    </citation>
    <scope>NUCLEOTIDE SEQUENCE [LARGE SCALE GENOMIC DNA]</scope>
    <source>
        <strain evidence="1 2">ZZ0214-1</strain>
    </source>
</reference>
<evidence type="ECO:0000313" key="2">
    <source>
        <dbReference type="Proteomes" id="UP000230002"/>
    </source>
</evidence>
<organism evidence="1 2">
    <name type="scientific">Ganoderma sinense ZZ0214-1</name>
    <dbReference type="NCBI Taxonomy" id="1077348"/>
    <lineage>
        <taxon>Eukaryota</taxon>
        <taxon>Fungi</taxon>
        <taxon>Dikarya</taxon>
        <taxon>Basidiomycota</taxon>
        <taxon>Agaricomycotina</taxon>
        <taxon>Agaricomycetes</taxon>
        <taxon>Polyporales</taxon>
        <taxon>Polyporaceae</taxon>
        <taxon>Ganoderma</taxon>
    </lineage>
</organism>
<gene>
    <name evidence="1" type="ORF">GSI_01432</name>
</gene>
<name>A0A2G8SW42_9APHY</name>